<feature type="transmembrane region" description="Helical" evidence="1">
    <location>
        <begin position="561"/>
        <end position="583"/>
    </location>
</feature>
<dbReference type="InterPro" id="IPR056336">
    <property type="entry name" value="YVC1_C"/>
</dbReference>
<name>A0A060SZF3_BLAAD</name>
<evidence type="ECO:0000256" key="1">
    <source>
        <dbReference type="SAM" id="Phobius"/>
    </source>
</evidence>
<keyword evidence="1" id="KW-0472">Membrane</keyword>
<feature type="domain" description="Calcium channel YVC1-like C-terminal transmembrane" evidence="2">
    <location>
        <begin position="277"/>
        <end position="578"/>
    </location>
</feature>
<reference evidence="3" key="1">
    <citation type="submission" date="2014-02" db="EMBL/GenBank/DDBJ databases">
        <authorList>
            <person name="Genoscope - CEA"/>
        </authorList>
    </citation>
    <scope>NUCLEOTIDE SEQUENCE</scope>
    <source>
        <strain evidence="3">LS3</strain>
    </source>
</reference>
<gene>
    <name evidence="3" type="ORF">GNLVRS02_ARAD1C07194g</name>
</gene>
<proteinExistence type="predicted"/>
<feature type="transmembrane region" description="Helical" evidence="1">
    <location>
        <begin position="340"/>
        <end position="363"/>
    </location>
</feature>
<protein>
    <submittedName>
        <fullName evidence="3">ARAD1C07194p</fullName>
    </submittedName>
</protein>
<dbReference type="InterPro" id="IPR052971">
    <property type="entry name" value="TRP_calcium_channel"/>
</dbReference>
<dbReference type="AlphaFoldDB" id="A0A060SZF3"/>
<sequence>MAIPRFAQGPFDDEEAEEVMLTPRGTPDTKNYTTRFPLIPPAMEFHDVVHCILQTVVSAISIPYSGRQLNSSAIYTTIIRPLVKSLVDQMPPKRQLTGRNAFHRPNGLHPGVVSALLICRENLMSGAYNPDNEYYETGLETSQADACELIATRFLYHCTVNDSIDFLTYEPNSPTPSSSQSDIATETSPLLENANIYGNMCSLELAVVYEAKKFLSSPPVESVMNRIWDGRIVFWDGISATTTKGAHIYHFSRSGKRDIYGRLRVPRYRSFFIGVNYAILLVLFYGLLFVEKRRFDGFYKIDLTSIEVLLHIWFAGFFLDEIMQAREASTLGQYMLDYWSVFDIAIIVLYLIFMVLRVVGFYSGPDTATSVTPLAFDILSLEALLLIPRFFSFLSIFPYFGTLLPCLRDLTKEFVKFLTIIFIVYFAFFTTFSFLGRGTFTISQTFWLLVQVFFGAASVGLDKAPDISPIFGPPLMLVFVTLTNILLITVLVSILSQRFSVIMLNAREEYALFFASTVLESMTTADRLTYFYPPLNLLGVILRPLRLFMNHDQYRQLRISVLKLSHWPIAVAIYLFELLLSLVSPQFKTKGDIESTPRRTR</sequence>
<feature type="transmembrane region" description="Helical" evidence="1">
    <location>
        <begin position="383"/>
        <end position="407"/>
    </location>
</feature>
<feature type="transmembrane region" description="Helical" evidence="1">
    <location>
        <begin position="414"/>
        <end position="435"/>
    </location>
</feature>
<dbReference type="PhylomeDB" id="A0A060SZF3"/>
<accession>A0A060SZF3</accession>
<keyword evidence="1" id="KW-0812">Transmembrane</keyword>
<reference evidence="3" key="2">
    <citation type="submission" date="2014-06" db="EMBL/GenBank/DDBJ databases">
        <title>The complete genome of Blastobotrys (Arxula) adeninivorans LS3 - a yeast of biotechnological interest.</title>
        <authorList>
            <person name="Kunze G."/>
            <person name="Gaillardin C."/>
            <person name="Czernicka M."/>
            <person name="Durrens P."/>
            <person name="Martin T."/>
            <person name="Boer E."/>
            <person name="Gabaldon T."/>
            <person name="Cruz J."/>
            <person name="Talla E."/>
            <person name="Marck C."/>
            <person name="Goffeau A."/>
            <person name="Barbe V."/>
            <person name="Baret P."/>
            <person name="Baronian K."/>
            <person name="Beier S."/>
            <person name="Bleykasten C."/>
            <person name="Bode R."/>
            <person name="Casaregola S."/>
            <person name="Despons L."/>
            <person name="Fairhead C."/>
            <person name="Giersberg M."/>
            <person name="Gierski P."/>
            <person name="Hahnel U."/>
            <person name="Hartmann A."/>
            <person name="Jankowska D."/>
            <person name="Jubin C."/>
            <person name="Jung P."/>
            <person name="Lafontaine I."/>
            <person name="Leh-Louis V."/>
            <person name="Lemaire M."/>
            <person name="Marcet-Houben M."/>
            <person name="Mascher M."/>
            <person name="Morel G."/>
            <person name="Richard G.-F."/>
            <person name="Riechen J."/>
            <person name="Sacerdot C."/>
            <person name="Sarkar A."/>
            <person name="Savel G."/>
            <person name="Schacherer J."/>
            <person name="Sherman D."/>
            <person name="Straub M.-L."/>
            <person name="Stein N."/>
            <person name="Thierry A."/>
            <person name="Trautwein-Schult A."/>
            <person name="Westhof E."/>
            <person name="Worch S."/>
            <person name="Dujon B."/>
            <person name="Souciet J.-L."/>
            <person name="Wincker P."/>
            <person name="Scholz U."/>
            <person name="Neuveglise N."/>
        </authorList>
    </citation>
    <scope>NUCLEOTIDE SEQUENCE</scope>
    <source>
        <strain evidence="3">LS3</strain>
    </source>
</reference>
<dbReference type="PANTHER" id="PTHR35859">
    <property type="entry name" value="NONSELECTIVE CATION CHANNEL PROTEIN"/>
    <property type="match status" value="1"/>
</dbReference>
<dbReference type="PANTHER" id="PTHR35859:SF5">
    <property type="entry name" value="ION TRANSPORT DOMAIN-CONTAINING PROTEIN"/>
    <property type="match status" value="1"/>
</dbReference>
<feature type="transmembrane region" description="Helical" evidence="1">
    <location>
        <begin position="473"/>
        <end position="495"/>
    </location>
</feature>
<dbReference type="EMBL" id="HG937693">
    <property type="protein sequence ID" value="CDP34210.1"/>
    <property type="molecule type" value="Genomic_DNA"/>
</dbReference>
<organism evidence="3">
    <name type="scientific">Blastobotrys adeninivorans</name>
    <name type="common">Yeast</name>
    <name type="synonym">Arxula adeninivorans</name>
    <dbReference type="NCBI Taxonomy" id="409370"/>
    <lineage>
        <taxon>Eukaryota</taxon>
        <taxon>Fungi</taxon>
        <taxon>Dikarya</taxon>
        <taxon>Ascomycota</taxon>
        <taxon>Saccharomycotina</taxon>
        <taxon>Dipodascomycetes</taxon>
        <taxon>Dipodascales</taxon>
        <taxon>Trichomonascaceae</taxon>
        <taxon>Blastobotrys</taxon>
    </lineage>
</organism>
<dbReference type="Pfam" id="PF23317">
    <property type="entry name" value="YVC1_C"/>
    <property type="match status" value="1"/>
</dbReference>
<evidence type="ECO:0000259" key="2">
    <source>
        <dbReference type="Pfam" id="PF23317"/>
    </source>
</evidence>
<evidence type="ECO:0000313" key="3">
    <source>
        <dbReference type="EMBL" id="CDP34210.1"/>
    </source>
</evidence>
<feature type="transmembrane region" description="Helical" evidence="1">
    <location>
        <begin position="271"/>
        <end position="289"/>
    </location>
</feature>
<keyword evidence="1" id="KW-1133">Transmembrane helix</keyword>